<dbReference type="AlphaFoldDB" id="A0A1H7MQH9"/>
<accession>A0A1H7MQH9</accession>
<dbReference type="Proteomes" id="UP000199506">
    <property type="component" value="Unassembled WGS sequence"/>
</dbReference>
<organism evidence="2 3">
    <name type="scientific">Methanobrevibacter gottschalkii</name>
    <dbReference type="NCBI Taxonomy" id="190974"/>
    <lineage>
        <taxon>Archaea</taxon>
        <taxon>Methanobacteriati</taxon>
        <taxon>Methanobacteriota</taxon>
        <taxon>Methanomada group</taxon>
        <taxon>Methanobacteria</taxon>
        <taxon>Methanobacteriales</taxon>
        <taxon>Methanobacteriaceae</taxon>
        <taxon>Methanobrevibacter</taxon>
    </lineage>
</organism>
<dbReference type="Pfam" id="PF02037">
    <property type="entry name" value="SAP"/>
    <property type="match status" value="1"/>
</dbReference>
<dbReference type="SMART" id="SM00513">
    <property type="entry name" value="SAP"/>
    <property type="match status" value="1"/>
</dbReference>
<protein>
    <submittedName>
        <fullName evidence="2">SAP domain-containing protein</fullName>
    </submittedName>
</protein>
<dbReference type="OrthoDB" id="76373at2157"/>
<feature type="domain" description="SAP" evidence="1">
    <location>
        <begin position="70"/>
        <end position="104"/>
    </location>
</feature>
<dbReference type="RefSeq" id="WP_091699663.1">
    <property type="nucleotide sequence ID" value="NZ_FOAK01000010.1"/>
</dbReference>
<dbReference type="SUPFAM" id="SSF68906">
    <property type="entry name" value="SAP domain"/>
    <property type="match status" value="1"/>
</dbReference>
<evidence type="ECO:0000313" key="3">
    <source>
        <dbReference type="Proteomes" id="UP000199506"/>
    </source>
</evidence>
<gene>
    <name evidence="2" type="ORF">SAMN05216439_0048</name>
</gene>
<name>A0A1H7MQH9_9EURY</name>
<dbReference type="STRING" id="190974.SAMN05216439_0048"/>
<reference evidence="2 3" key="1">
    <citation type="submission" date="2016-10" db="EMBL/GenBank/DDBJ databases">
        <authorList>
            <person name="de Groot N.N."/>
        </authorList>
    </citation>
    <scope>NUCLEOTIDE SEQUENCE [LARGE SCALE GENOMIC DNA]</scope>
    <source>
        <strain evidence="2 3">DSM 11978</strain>
    </source>
</reference>
<evidence type="ECO:0000259" key="1">
    <source>
        <dbReference type="PROSITE" id="PS50800"/>
    </source>
</evidence>
<proteinExistence type="predicted"/>
<dbReference type="PROSITE" id="PS50800">
    <property type="entry name" value="SAP"/>
    <property type="match status" value="1"/>
</dbReference>
<evidence type="ECO:0000313" key="2">
    <source>
        <dbReference type="EMBL" id="SEL13444.1"/>
    </source>
</evidence>
<sequence length="308" mass="35331">MSEQKLEVFNVLNFLDNGYEIDDILNEGKFGTFPSAQDCIKYMIDEGYLKGEFNAAIHNDGKSLTAEEVSKKYTVAELKDLLRENGLKVSGKKQELVERLLPALSGEITVEPDNGESVDLALTDKAQEFLNENDWMDLYMFALVAFRFEDYETYRKNSSEDNIQTALKFCDEIISRALIVNQFLVFIDALSAKAHVYAYDKDYESFLDYDLQRFILGLNPIVMDSQTYANYDAINYANVINLKNVIEQLDLGSLKKRFDKIWDKSNIKSITVPKKTCYKILQKALAGSDVEELNFNVTQKYFVRKFGV</sequence>
<dbReference type="Gene3D" id="1.10.720.30">
    <property type="entry name" value="SAP domain"/>
    <property type="match status" value="1"/>
</dbReference>
<dbReference type="EMBL" id="FOAK01000010">
    <property type="protein sequence ID" value="SEL13444.1"/>
    <property type="molecule type" value="Genomic_DNA"/>
</dbReference>
<dbReference type="InterPro" id="IPR036361">
    <property type="entry name" value="SAP_dom_sf"/>
</dbReference>
<dbReference type="InterPro" id="IPR003034">
    <property type="entry name" value="SAP_dom"/>
</dbReference>